<dbReference type="CDD" id="cd01949">
    <property type="entry name" value="GGDEF"/>
    <property type="match status" value="1"/>
</dbReference>
<keyword evidence="4" id="KW-1185">Reference proteome</keyword>
<dbReference type="EC" id="2.7.7.65" evidence="1"/>
<evidence type="ECO:0000259" key="2">
    <source>
        <dbReference type="PROSITE" id="PS50887"/>
    </source>
</evidence>
<dbReference type="SMART" id="SM00267">
    <property type="entry name" value="GGDEF"/>
    <property type="match status" value="1"/>
</dbReference>
<gene>
    <name evidence="3" type="ORF">I2F25_08020</name>
</gene>
<dbReference type="PANTHER" id="PTHR45138">
    <property type="entry name" value="REGULATORY COMPONENTS OF SENSORY TRANSDUCTION SYSTEM"/>
    <property type="match status" value="1"/>
</dbReference>
<sequence>MNKNIIASHFKMSNANLFTISESIHKNISPQEIITLCKNTLLCEDIVFLESINGSEYSYYYDSAYALSKINAIQYLKNIHFFKKNMPFSFYVKNKDQPLNIDNNYLILEIDNTHISQKIFIFIKGNFIKRHIVYNKNFSVFMGLLKLYFANRAYSQKNIIDNIKADPLYKQLAQQAPVLINIISPDLKFTLWNQECERLLGWKHSELQQADNQLLSLFTNLTDYNKVKNYFLSRPEKSTLTELTPICKDGSMLTTLWTSIQLPDYSYINIGINVTEQRKSEQILQKRANTDNLTQCLNRVAIFDQLETSLKTCKNSQIGFCVFLLDIDHFKIVNDTWGHMIGDKALQHFCHILQLNKKQKVHIGRFGGEEFLLILETSYENEAIAFDEQIRASLASHPLYEGKNKIELNYSGGFVMVKDGQCSKNLLLSDVDHALYHAKEQGRGRTLQAHTSY</sequence>
<dbReference type="InterPro" id="IPR000014">
    <property type="entry name" value="PAS"/>
</dbReference>
<proteinExistence type="predicted"/>
<reference evidence="3 4" key="1">
    <citation type="submission" date="2019-08" db="EMBL/GenBank/DDBJ databases">
        <title>Five species of Acinetobacter isolated from floral nectar and animal pollinators.</title>
        <authorList>
            <person name="Hendry T.A."/>
        </authorList>
    </citation>
    <scope>NUCLEOTIDE SEQUENCE [LARGE SCALE GENOMIC DNA]</scope>
    <source>
        <strain evidence="3 4">MD18.27</strain>
    </source>
</reference>
<dbReference type="SUPFAM" id="SSF55073">
    <property type="entry name" value="Nucleotide cyclase"/>
    <property type="match status" value="1"/>
</dbReference>
<comment type="caution">
    <text evidence="3">The sequence shown here is derived from an EMBL/GenBank/DDBJ whole genome shotgun (WGS) entry which is preliminary data.</text>
</comment>
<dbReference type="InterPro" id="IPR029787">
    <property type="entry name" value="Nucleotide_cyclase"/>
</dbReference>
<feature type="domain" description="GGDEF" evidence="2">
    <location>
        <begin position="318"/>
        <end position="451"/>
    </location>
</feature>
<dbReference type="EMBL" id="VTDN01000005">
    <property type="protein sequence ID" value="MEB5476983.1"/>
    <property type="molecule type" value="Genomic_DNA"/>
</dbReference>
<dbReference type="Gene3D" id="3.30.450.20">
    <property type="entry name" value="PAS domain"/>
    <property type="match status" value="1"/>
</dbReference>
<accession>A0ABU6DT29</accession>
<dbReference type="SUPFAM" id="SSF55785">
    <property type="entry name" value="PYP-like sensor domain (PAS domain)"/>
    <property type="match status" value="1"/>
</dbReference>
<dbReference type="PANTHER" id="PTHR45138:SF24">
    <property type="entry name" value="DIGUANYLATE CYCLASE DGCC-RELATED"/>
    <property type="match status" value="1"/>
</dbReference>
<dbReference type="CDD" id="cd00130">
    <property type="entry name" value="PAS"/>
    <property type="match status" value="1"/>
</dbReference>
<dbReference type="InterPro" id="IPR043128">
    <property type="entry name" value="Rev_trsase/Diguanyl_cyclase"/>
</dbReference>
<dbReference type="NCBIfam" id="TIGR00254">
    <property type="entry name" value="GGDEF"/>
    <property type="match status" value="1"/>
</dbReference>
<dbReference type="PROSITE" id="PS50887">
    <property type="entry name" value="GGDEF"/>
    <property type="match status" value="1"/>
</dbReference>
<evidence type="ECO:0000313" key="3">
    <source>
        <dbReference type="EMBL" id="MEB5476983.1"/>
    </source>
</evidence>
<evidence type="ECO:0000256" key="1">
    <source>
        <dbReference type="ARBA" id="ARBA00012528"/>
    </source>
</evidence>
<dbReference type="Pfam" id="PF00990">
    <property type="entry name" value="GGDEF"/>
    <property type="match status" value="1"/>
</dbReference>
<dbReference type="NCBIfam" id="TIGR00229">
    <property type="entry name" value="sensory_box"/>
    <property type="match status" value="1"/>
</dbReference>
<dbReference type="InterPro" id="IPR035965">
    <property type="entry name" value="PAS-like_dom_sf"/>
</dbReference>
<dbReference type="InterPro" id="IPR000160">
    <property type="entry name" value="GGDEF_dom"/>
</dbReference>
<dbReference type="InterPro" id="IPR050469">
    <property type="entry name" value="Diguanylate_Cyclase"/>
</dbReference>
<name>A0ABU6DT29_9GAMM</name>
<protein>
    <recommendedName>
        <fullName evidence="1">diguanylate cyclase</fullName>
        <ecNumber evidence="1">2.7.7.65</ecNumber>
    </recommendedName>
</protein>
<dbReference type="Proteomes" id="UP001339883">
    <property type="component" value="Unassembled WGS sequence"/>
</dbReference>
<organism evidence="3 4">
    <name type="scientific">Acinetobacter pollinis</name>
    <dbReference type="NCBI Taxonomy" id="2605270"/>
    <lineage>
        <taxon>Bacteria</taxon>
        <taxon>Pseudomonadati</taxon>
        <taxon>Pseudomonadota</taxon>
        <taxon>Gammaproteobacteria</taxon>
        <taxon>Moraxellales</taxon>
        <taxon>Moraxellaceae</taxon>
        <taxon>Acinetobacter</taxon>
    </lineage>
</organism>
<dbReference type="RefSeq" id="WP_325775396.1">
    <property type="nucleotide sequence ID" value="NZ_VTDN01000005.1"/>
</dbReference>
<dbReference type="Gene3D" id="3.30.70.270">
    <property type="match status" value="1"/>
</dbReference>
<evidence type="ECO:0000313" key="4">
    <source>
        <dbReference type="Proteomes" id="UP001339883"/>
    </source>
</evidence>